<name>A0A7R9PCX9_TIMCA</name>
<reference evidence="1" key="1">
    <citation type="submission" date="2020-11" db="EMBL/GenBank/DDBJ databases">
        <authorList>
            <person name="Tran Van P."/>
        </authorList>
    </citation>
    <scope>NUCLEOTIDE SEQUENCE</scope>
</reference>
<dbReference type="AlphaFoldDB" id="A0A7R9PCX9"/>
<sequence length="452" mass="50614">MASLALTDSSQLTSDSQHLGIYSSPMASLALTDSSQLTSDSQHLAKILLDNLKARPSLSESLLKEDVAESLAETMTKIHAPFLSYAVQCFEILIDDPKFFSGSHAVYVSECLLRTANTLLRLNKPTRILSPVVGLIADIFHRFSGALHCEKVFDSIFDVRRVLSTVNQMLCAPGHVEKELIVTAGYLLSSVVNHRLSNALWRVLADTVKVCLTKISTTLTSINPYKETDAMFYRTVIVMSNIASSTIVSFSSIDYDEKKDQTTPCDPSQVEVYRELQRDIFSFILDFTLSTLTCYVVDEGMISSPTKMYTSYLILLENMLKRSHTSLDHFKLSSGLANRGFLDYLLKLADNWAGIKKDGWLSELCLFILGELLYDLSAQYLKLGNTDSSSLFRTSIHQGVREFLSSLESFPDSSALVLPLRTLHFRSDEEFVPVFKALWLIVAVSRRYQGRV</sequence>
<accession>A0A7R9PCX9</accession>
<evidence type="ECO:0000313" key="1">
    <source>
        <dbReference type="EMBL" id="CAD7578550.1"/>
    </source>
</evidence>
<proteinExistence type="predicted"/>
<protein>
    <submittedName>
        <fullName evidence="1">(California timema) hypothetical protein</fullName>
    </submittedName>
</protein>
<dbReference type="EMBL" id="OE187956">
    <property type="protein sequence ID" value="CAD7578550.1"/>
    <property type="molecule type" value="Genomic_DNA"/>
</dbReference>
<gene>
    <name evidence="1" type="ORF">TCMB3V08_LOCUS11090</name>
</gene>
<organism evidence="1">
    <name type="scientific">Timema californicum</name>
    <name type="common">California timema</name>
    <name type="synonym">Walking stick</name>
    <dbReference type="NCBI Taxonomy" id="61474"/>
    <lineage>
        <taxon>Eukaryota</taxon>
        <taxon>Metazoa</taxon>
        <taxon>Ecdysozoa</taxon>
        <taxon>Arthropoda</taxon>
        <taxon>Hexapoda</taxon>
        <taxon>Insecta</taxon>
        <taxon>Pterygota</taxon>
        <taxon>Neoptera</taxon>
        <taxon>Polyneoptera</taxon>
        <taxon>Phasmatodea</taxon>
        <taxon>Timematodea</taxon>
        <taxon>Timematoidea</taxon>
        <taxon>Timematidae</taxon>
        <taxon>Timema</taxon>
    </lineage>
</organism>